<accession>A0A1G8CQ31</accession>
<organism evidence="5 6">
    <name type="scientific">Mucilaginibacter gossypii</name>
    <dbReference type="NCBI Taxonomy" id="551996"/>
    <lineage>
        <taxon>Bacteria</taxon>
        <taxon>Pseudomonadati</taxon>
        <taxon>Bacteroidota</taxon>
        <taxon>Sphingobacteriia</taxon>
        <taxon>Sphingobacteriales</taxon>
        <taxon>Sphingobacteriaceae</taxon>
        <taxon>Mucilaginibacter</taxon>
    </lineage>
</organism>
<dbReference type="PRINTS" id="PR00032">
    <property type="entry name" value="HTHARAC"/>
</dbReference>
<dbReference type="AlphaFoldDB" id="A0A1G8CQ31"/>
<evidence type="ECO:0000256" key="2">
    <source>
        <dbReference type="ARBA" id="ARBA00023125"/>
    </source>
</evidence>
<dbReference type="InterPro" id="IPR018060">
    <property type="entry name" value="HTH_AraC"/>
</dbReference>
<dbReference type="GO" id="GO:0003700">
    <property type="term" value="F:DNA-binding transcription factor activity"/>
    <property type="evidence" value="ECO:0007669"/>
    <property type="project" value="InterPro"/>
</dbReference>
<dbReference type="Proteomes" id="UP000199705">
    <property type="component" value="Unassembled WGS sequence"/>
</dbReference>
<dbReference type="InterPro" id="IPR020449">
    <property type="entry name" value="Tscrpt_reg_AraC-type_HTH"/>
</dbReference>
<dbReference type="SUPFAM" id="SSF46689">
    <property type="entry name" value="Homeodomain-like"/>
    <property type="match status" value="1"/>
</dbReference>
<dbReference type="InterPro" id="IPR009057">
    <property type="entry name" value="Homeodomain-like_sf"/>
</dbReference>
<evidence type="ECO:0000259" key="4">
    <source>
        <dbReference type="PROSITE" id="PS01124"/>
    </source>
</evidence>
<keyword evidence="1" id="KW-0805">Transcription regulation</keyword>
<evidence type="ECO:0000256" key="3">
    <source>
        <dbReference type="ARBA" id="ARBA00023163"/>
    </source>
</evidence>
<gene>
    <name evidence="5" type="ORF">SAMN05192573_1109</name>
</gene>
<reference evidence="6" key="1">
    <citation type="submission" date="2016-10" db="EMBL/GenBank/DDBJ databases">
        <authorList>
            <person name="Varghese N."/>
            <person name="Submissions S."/>
        </authorList>
    </citation>
    <scope>NUCLEOTIDE SEQUENCE [LARGE SCALE GENOMIC DNA]</scope>
    <source>
        <strain evidence="6">Gh-67</strain>
    </source>
</reference>
<keyword evidence="6" id="KW-1185">Reference proteome</keyword>
<keyword evidence="3" id="KW-0804">Transcription</keyword>
<dbReference type="PANTHER" id="PTHR43280:SF32">
    <property type="entry name" value="TRANSCRIPTIONAL REGULATORY PROTEIN"/>
    <property type="match status" value="1"/>
</dbReference>
<dbReference type="PANTHER" id="PTHR43280">
    <property type="entry name" value="ARAC-FAMILY TRANSCRIPTIONAL REGULATOR"/>
    <property type="match status" value="1"/>
</dbReference>
<dbReference type="Gene3D" id="1.10.10.60">
    <property type="entry name" value="Homeodomain-like"/>
    <property type="match status" value="2"/>
</dbReference>
<dbReference type="EMBL" id="FNCG01000010">
    <property type="protein sequence ID" value="SDH47453.1"/>
    <property type="molecule type" value="Genomic_DNA"/>
</dbReference>
<evidence type="ECO:0000313" key="6">
    <source>
        <dbReference type="Proteomes" id="UP000199705"/>
    </source>
</evidence>
<evidence type="ECO:0000313" key="5">
    <source>
        <dbReference type="EMBL" id="SDH47453.1"/>
    </source>
</evidence>
<sequence length="274" mass="31737">MTFEGVKDDDVHIVDFSVDKHGLLKSAPISIDFYILALKPPMHKNLVYEMPAEDAGSSYMFVNSPNASQGWDVEQPAAGFVICASKRYLEKIAKNYSFFNYNSVLEAIFLTKDEEVLLWDLYDKTYREFKKAQINKDIILSYIALILSYTQTFYDRQFRSRSKTYNKVVTDFHQHLAQYFSENNSVAGLPSVAYFAQKSFLSPNYFGDLIKHLTGKSPIDHIHDYVLDLAKQKLLHSNLSISEISYSLGFDYPNYFARFFRKNTGFSPKEYRNQ</sequence>
<keyword evidence="2" id="KW-0238">DNA-binding</keyword>
<dbReference type="Pfam" id="PF12833">
    <property type="entry name" value="HTH_18"/>
    <property type="match status" value="1"/>
</dbReference>
<dbReference type="PROSITE" id="PS01124">
    <property type="entry name" value="HTH_ARAC_FAMILY_2"/>
    <property type="match status" value="1"/>
</dbReference>
<dbReference type="SMART" id="SM00342">
    <property type="entry name" value="HTH_ARAC"/>
    <property type="match status" value="1"/>
</dbReference>
<dbReference type="STRING" id="551996.SAMN05192573_1109"/>
<protein>
    <submittedName>
        <fullName evidence="5">Helix-turn-helix domain-containing protein</fullName>
    </submittedName>
</protein>
<feature type="domain" description="HTH araC/xylS-type" evidence="4">
    <location>
        <begin position="174"/>
        <end position="274"/>
    </location>
</feature>
<name>A0A1G8CQ31_9SPHI</name>
<dbReference type="GO" id="GO:0043565">
    <property type="term" value="F:sequence-specific DNA binding"/>
    <property type="evidence" value="ECO:0007669"/>
    <property type="project" value="InterPro"/>
</dbReference>
<evidence type="ECO:0000256" key="1">
    <source>
        <dbReference type="ARBA" id="ARBA00023015"/>
    </source>
</evidence>
<proteinExistence type="predicted"/>